<proteinExistence type="predicted"/>
<evidence type="ECO:0000313" key="2">
    <source>
        <dbReference type="EMBL" id="MED6224633.1"/>
    </source>
</evidence>
<dbReference type="EMBL" id="JASCZI010273317">
    <property type="protein sequence ID" value="MED6224633.1"/>
    <property type="molecule type" value="Genomic_DNA"/>
</dbReference>
<feature type="region of interest" description="Disordered" evidence="1">
    <location>
        <begin position="1"/>
        <end position="126"/>
    </location>
</feature>
<feature type="compositionally biased region" description="Polar residues" evidence="1">
    <location>
        <begin position="1"/>
        <end position="31"/>
    </location>
</feature>
<feature type="compositionally biased region" description="Basic and acidic residues" evidence="1">
    <location>
        <begin position="75"/>
        <end position="84"/>
    </location>
</feature>
<dbReference type="Proteomes" id="UP001341840">
    <property type="component" value="Unassembled WGS sequence"/>
</dbReference>
<name>A0ABU6ZRN0_9FABA</name>
<evidence type="ECO:0000313" key="3">
    <source>
        <dbReference type="Proteomes" id="UP001341840"/>
    </source>
</evidence>
<keyword evidence="3" id="KW-1185">Reference proteome</keyword>
<comment type="caution">
    <text evidence="2">The sequence shown here is derived from an EMBL/GenBank/DDBJ whole genome shotgun (WGS) entry which is preliminary data.</text>
</comment>
<accession>A0ABU6ZRN0</accession>
<sequence length="303" mass="32466">MLQTTFPEIGNTKSSSKIQHQIQTITSTSRSEALPTTDPNQDRENSGWLELEAARVEVAHRSPPKPPNLPLEGGDETRSSKRESGGNSSTPVRSGTEDGAIAKGERTLVTAGDEGAASLEGDATTDRSYSGWKGIVECRAARSAVVGASAKGNWTSVVATMTDGRLRARQLRQFILLMSPPLLAAVFPWDCSSNGEEQSRDGWKRNAESDRVATIIADGKKEVAGSGASMAERSGDRRAPWSGARCRMDVTSSSSIPSKLLRETEIGEGKLLAPILGLGFNWSCMIHAQNNYKQGQNSFAMGL</sequence>
<evidence type="ECO:0000256" key="1">
    <source>
        <dbReference type="SAM" id="MobiDB-lite"/>
    </source>
</evidence>
<protein>
    <submittedName>
        <fullName evidence="2">Uncharacterized protein</fullName>
    </submittedName>
</protein>
<gene>
    <name evidence="2" type="ORF">PIB30_086014</name>
</gene>
<reference evidence="2 3" key="1">
    <citation type="journal article" date="2023" name="Plants (Basel)">
        <title>Bridging the Gap: Combining Genomics and Transcriptomics Approaches to Understand Stylosanthes scabra, an Orphan Legume from the Brazilian Caatinga.</title>
        <authorList>
            <person name="Ferreira-Neto J.R.C."/>
            <person name="da Silva M.D."/>
            <person name="Binneck E."/>
            <person name="de Melo N.F."/>
            <person name="da Silva R.H."/>
            <person name="de Melo A.L.T.M."/>
            <person name="Pandolfi V."/>
            <person name="Bustamante F.O."/>
            <person name="Brasileiro-Vidal A.C."/>
            <person name="Benko-Iseppon A.M."/>
        </authorList>
    </citation>
    <scope>NUCLEOTIDE SEQUENCE [LARGE SCALE GENOMIC DNA]</scope>
    <source>
        <tissue evidence="2">Leaves</tissue>
    </source>
</reference>
<organism evidence="2 3">
    <name type="scientific">Stylosanthes scabra</name>
    <dbReference type="NCBI Taxonomy" id="79078"/>
    <lineage>
        <taxon>Eukaryota</taxon>
        <taxon>Viridiplantae</taxon>
        <taxon>Streptophyta</taxon>
        <taxon>Embryophyta</taxon>
        <taxon>Tracheophyta</taxon>
        <taxon>Spermatophyta</taxon>
        <taxon>Magnoliopsida</taxon>
        <taxon>eudicotyledons</taxon>
        <taxon>Gunneridae</taxon>
        <taxon>Pentapetalae</taxon>
        <taxon>rosids</taxon>
        <taxon>fabids</taxon>
        <taxon>Fabales</taxon>
        <taxon>Fabaceae</taxon>
        <taxon>Papilionoideae</taxon>
        <taxon>50 kb inversion clade</taxon>
        <taxon>dalbergioids sensu lato</taxon>
        <taxon>Dalbergieae</taxon>
        <taxon>Pterocarpus clade</taxon>
        <taxon>Stylosanthes</taxon>
    </lineage>
</organism>